<evidence type="ECO:0000256" key="3">
    <source>
        <dbReference type="ARBA" id="ARBA00037942"/>
    </source>
</evidence>
<dbReference type="PANTHER" id="PTHR46197:SF3">
    <property type="entry name" value="AB HYDROLASE-1 DOMAIN-CONTAINING PROTEIN"/>
    <property type="match status" value="1"/>
</dbReference>
<dbReference type="SUPFAM" id="SSF53474">
    <property type="entry name" value="alpha/beta-Hydrolases"/>
    <property type="match status" value="1"/>
</dbReference>
<dbReference type="AlphaFoldDB" id="V4CHU5"/>
<dbReference type="EMBL" id="KB200406">
    <property type="protein sequence ID" value="ESP01715.1"/>
    <property type="molecule type" value="Genomic_DNA"/>
</dbReference>
<dbReference type="OMA" id="DSHYTKA"/>
<evidence type="ECO:0000256" key="1">
    <source>
        <dbReference type="ARBA" id="ARBA00004496"/>
    </source>
</evidence>
<dbReference type="HOGENOM" id="CLU_020336_28_3_1"/>
<dbReference type="PANTHER" id="PTHR46197">
    <property type="entry name" value="PROTEIN ABHD14B-LIKE"/>
    <property type="match status" value="1"/>
</dbReference>
<dbReference type="GeneID" id="20234164"/>
<evidence type="ECO:0000313" key="6">
    <source>
        <dbReference type="Proteomes" id="UP000030746"/>
    </source>
</evidence>
<dbReference type="KEGG" id="lgi:LOTGIDRAFT_139246"/>
<dbReference type="PRINTS" id="PR00111">
    <property type="entry name" value="ABHYDROLASE"/>
</dbReference>
<keyword evidence="6" id="KW-1185">Reference proteome</keyword>
<accession>V4CHU5</accession>
<dbReference type="RefSeq" id="XP_009047605.1">
    <property type="nucleotide sequence ID" value="XM_009049357.1"/>
</dbReference>
<dbReference type="GO" id="GO:0005737">
    <property type="term" value="C:cytoplasm"/>
    <property type="evidence" value="ECO:0007669"/>
    <property type="project" value="UniProtKB-SubCell"/>
</dbReference>
<reference evidence="5 6" key="1">
    <citation type="journal article" date="2013" name="Nature">
        <title>Insights into bilaterian evolution from three spiralian genomes.</title>
        <authorList>
            <person name="Simakov O."/>
            <person name="Marletaz F."/>
            <person name="Cho S.J."/>
            <person name="Edsinger-Gonzales E."/>
            <person name="Havlak P."/>
            <person name="Hellsten U."/>
            <person name="Kuo D.H."/>
            <person name="Larsson T."/>
            <person name="Lv J."/>
            <person name="Arendt D."/>
            <person name="Savage R."/>
            <person name="Osoegawa K."/>
            <person name="de Jong P."/>
            <person name="Grimwood J."/>
            <person name="Chapman J.A."/>
            <person name="Shapiro H."/>
            <person name="Aerts A."/>
            <person name="Otillar R.P."/>
            <person name="Terry A.Y."/>
            <person name="Boore J.L."/>
            <person name="Grigoriev I.V."/>
            <person name="Lindberg D.R."/>
            <person name="Seaver E.C."/>
            <person name="Weisblat D.A."/>
            <person name="Putnam N.H."/>
            <person name="Rokhsar D.S."/>
        </authorList>
    </citation>
    <scope>NUCLEOTIDE SEQUENCE [LARGE SCALE GENOMIC DNA]</scope>
</reference>
<name>V4CHU5_LOTGI</name>
<comment type="similarity">
    <text evidence="3">Belongs to the AB hydrolase superfamily. ABHD14 family.</text>
</comment>
<dbReference type="STRING" id="225164.V4CHU5"/>
<keyword evidence="2" id="KW-0963">Cytoplasm</keyword>
<dbReference type="CTD" id="20234164"/>
<dbReference type="Pfam" id="PF00561">
    <property type="entry name" value="Abhydrolase_1"/>
    <property type="match status" value="1"/>
</dbReference>
<dbReference type="InterPro" id="IPR000073">
    <property type="entry name" value="AB_hydrolase_1"/>
</dbReference>
<comment type="subcellular location">
    <subcellularLocation>
        <location evidence="1">Cytoplasm</location>
    </subcellularLocation>
</comment>
<feature type="domain" description="AB hydrolase-1" evidence="4">
    <location>
        <begin position="10"/>
        <end position="91"/>
    </location>
</feature>
<gene>
    <name evidence="5" type="ORF">LOTGIDRAFT_139246</name>
</gene>
<protein>
    <recommendedName>
        <fullName evidence="4">AB hydrolase-1 domain-containing protein</fullName>
    </recommendedName>
</protein>
<dbReference type="InterPro" id="IPR029058">
    <property type="entry name" value="AB_hydrolase_fold"/>
</dbReference>
<evidence type="ECO:0000313" key="5">
    <source>
        <dbReference type="EMBL" id="ESP01715.1"/>
    </source>
</evidence>
<sequence>PKTDENKLSVLLLHGQAFTSNNWKEIGTIQLLGVSGYNVIAVDLPGYGKSDSNKIEGENKGEFLGELIKTLKLESPVIVSPSMSGSFALPYLFSGDVSIRASGFVAIAPVEPINIKINTPLARGSADEKLGIASEENLKTIPNNAIYIIPNAGHACYINNTTYFHNILYGFLRSLTK</sequence>
<evidence type="ECO:0000259" key="4">
    <source>
        <dbReference type="Pfam" id="PF00561"/>
    </source>
</evidence>
<organism evidence="5 6">
    <name type="scientific">Lottia gigantea</name>
    <name type="common">Giant owl limpet</name>
    <dbReference type="NCBI Taxonomy" id="225164"/>
    <lineage>
        <taxon>Eukaryota</taxon>
        <taxon>Metazoa</taxon>
        <taxon>Spiralia</taxon>
        <taxon>Lophotrochozoa</taxon>
        <taxon>Mollusca</taxon>
        <taxon>Gastropoda</taxon>
        <taxon>Patellogastropoda</taxon>
        <taxon>Lottioidea</taxon>
        <taxon>Lottiidae</taxon>
        <taxon>Lottia</taxon>
    </lineage>
</organism>
<proteinExistence type="inferred from homology"/>
<evidence type="ECO:0000256" key="2">
    <source>
        <dbReference type="ARBA" id="ARBA00022490"/>
    </source>
</evidence>
<dbReference type="Gene3D" id="3.40.50.1820">
    <property type="entry name" value="alpha/beta hydrolase"/>
    <property type="match status" value="1"/>
</dbReference>
<dbReference type="OrthoDB" id="284184at2759"/>
<dbReference type="Proteomes" id="UP000030746">
    <property type="component" value="Unassembled WGS sequence"/>
</dbReference>
<feature type="non-terminal residue" evidence="5">
    <location>
        <position position="1"/>
    </location>
</feature>